<sequence>MKFFKIFFFGHYKMNKIILENSKKEIAKMYFIFIQPIFNQHAIQKYSLHRIMLNNHYFKVNINLTLRIFFSDARQSPLARLGWIINVCFDQVGTVFFGVLIIATIKQKRLHNTCQLLIGIYAFCSLLSKLQILLPFAVFILPGTGKIPRIYCALVQIIPIGGTQQETRKNI</sequence>
<keyword evidence="1" id="KW-0472">Membrane</keyword>
<comment type="caution">
    <text evidence="2">The sequence shown here is derived from an EMBL/GenBank/DDBJ whole genome shotgun (WGS) entry which is preliminary data.</text>
</comment>
<feature type="transmembrane region" description="Helical" evidence="1">
    <location>
        <begin position="117"/>
        <end position="141"/>
    </location>
</feature>
<dbReference type="Proteomes" id="UP000605970">
    <property type="component" value="Unassembled WGS sequence"/>
</dbReference>
<protein>
    <submittedName>
        <fullName evidence="2">Uncharacterized protein</fullName>
    </submittedName>
</protein>
<dbReference type="EMBL" id="JABEBT010000115">
    <property type="protein sequence ID" value="KAF7631195.1"/>
    <property type="molecule type" value="Genomic_DNA"/>
</dbReference>
<keyword evidence="3" id="KW-1185">Reference proteome</keyword>
<evidence type="ECO:0000313" key="3">
    <source>
        <dbReference type="Proteomes" id="UP000605970"/>
    </source>
</evidence>
<gene>
    <name evidence="2" type="ORF">Mgra_00008569</name>
</gene>
<dbReference type="AlphaFoldDB" id="A0A8S9ZFF4"/>
<feature type="transmembrane region" description="Helical" evidence="1">
    <location>
        <begin position="83"/>
        <end position="105"/>
    </location>
</feature>
<name>A0A8S9ZFF4_9BILA</name>
<keyword evidence="1" id="KW-1133">Transmembrane helix</keyword>
<keyword evidence="1" id="KW-0812">Transmembrane</keyword>
<evidence type="ECO:0000256" key="1">
    <source>
        <dbReference type="SAM" id="Phobius"/>
    </source>
</evidence>
<evidence type="ECO:0000313" key="2">
    <source>
        <dbReference type="EMBL" id="KAF7631195.1"/>
    </source>
</evidence>
<accession>A0A8S9ZFF4</accession>
<dbReference type="OrthoDB" id="10487937at2759"/>
<proteinExistence type="predicted"/>
<organism evidence="2 3">
    <name type="scientific">Meloidogyne graminicola</name>
    <dbReference type="NCBI Taxonomy" id="189291"/>
    <lineage>
        <taxon>Eukaryota</taxon>
        <taxon>Metazoa</taxon>
        <taxon>Ecdysozoa</taxon>
        <taxon>Nematoda</taxon>
        <taxon>Chromadorea</taxon>
        <taxon>Rhabditida</taxon>
        <taxon>Tylenchina</taxon>
        <taxon>Tylenchomorpha</taxon>
        <taxon>Tylenchoidea</taxon>
        <taxon>Meloidogynidae</taxon>
        <taxon>Meloidogyninae</taxon>
        <taxon>Meloidogyne</taxon>
    </lineage>
</organism>
<reference evidence="2" key="1">
    <citation type="journal article" date="2020" name="Ecol. Evol.">
        <title>Genome structure and content of the rice root-knot nematode (Meloidogyne graminicola).</title>
        <authorList>
            <person name="Phan N.T."/>
            <person name="Danchin E.G.J."/>
            <person name="Klopp C."/>
            <person name="Perfus-Barbeoch L."/>
            <person name="Kozlowski D.K."/>
            <person name="Koutsovoulos G.D."/>
            <person name="Lopez-Roques C."/>
            <person name="Bouchez O."/>
            <person name="Zahm M."/>
            <person name="Besnard G."/>
            <person name="Bellafiore S."/>
        </authorList>
    </citation>
    <scope>NUCLEOTIDE SEQUENCE</scope>
    <source>
        <strain evidence="2">VN-18</strain>
    </source>
</reference>